<name>A0A7Z7B1G5_9EURY</name>
<evidence type="ECO:0000313" key="1">
    <source>
        <dbReference type="EMBL" id="SDG35383.1"/>
    </source>
</evidence>
<dbReference type="Pfam" id="PF11185">
    <property type="entry name" value="DUF2971"/>
    <property type="match status" value="1"/>
</dbReference>
<keyword evidence="2" id="KW-1185">Reference proteome</keyword>
<sequence length="285" mass="34288">MKEDDFLFYKYRPITNHTLDSLEKQELYFSYPTEFNDPFDCRYDVYWRGTKEEWHEFLYKYHSKNMLINDSTIKTWIKEGKLKKKGKELLLLPGKNVLTNNINNIYPKICCFTKENNNILMWSHYANQHKGICLCFKTKLNMDAFYLRLKSEDAHLIPVKYKDEMPQKVNLLTNKDPHNTAAFLFTKHTSWGYEKEYRTLIWPSKSNNNKFEIFEKEALNGIIFGIKTAYEDMVKVYNIIDKNYHDNGLKINFYKASMIKGKYEINIKPIYDFDKFLKNYDSKFK</sequence>
<dbReference type="InterPro" id="IPR021352">
    <property type="entry name" value="DUF2971"/>
</dbReference>
<gene>
    <name evidence="1" type="ORF">SAMN04488589_2789</name>
</gene>
<reference evidence="1 2" key="1">
    <citation type="submission" date="2016-10" db="EMBL/GenBank/DDBJ databases">
        <authorList>
            <person name="Varghese N."/>
            <person name="Submissions S."/>
        </authorList>
    </citation>
    <scope>NUCLEOTIDE SEQUENCE [LARGE SCALE GENOMIC DNA]</scope>
    <source>
        <strain evidence="1 2">PL 12/M</strain>
    </source>
</reference>
<dbReference type="Proteomes" id="UP000199259">
    <property type="component" value="Unassembled WGS sequence"/>
</dbReference>
<accession>A0A7Z7B1G5</accession>
<dbReference type="OrthoDB" id="137965at2157"/>
<evidence type="ECO:0008006" key="3">
    <source>
        <dbReference type="Google" id="ProtNLM"/>
    </source>
</evidence>
<dbReference type="EMBL" id="FNCA01000013">
    <property type="protein sequence ID" value="SDG35383.1"/>
    <property type="molecule type" value="Genomic_DNA"/>
</dbReference>
<evidence type="ECO:0000313" key="2">
    <source>
        <dbReference type="Proteomes" id="UP000199259"/>
    </source>
</evidence>
<dbReference type="AlphaFoldDB" id="A0A7Z7B1G5"/>
<proteinExistence type="predicted"/>
<protein>
    <recommendedName>
        <fullName evidence="3">DUF2971 domain-containing protein</fullName>
    </recommendedName>
</protein>
<organism evidence="1 2">
    <name type="scientific">Methanolobus vulcani</name>
    <dbReference type="NCBI Taxonomy" id="38026"/>
    <lineage>
        <taxon>Archaea</taxon>
        <taxon>Methanobacteriati</taxon>
        <taxon>Methanobacteriota</taxon>
        <taxon>Stenosarchaea group</taxon>
        <taxon>Methanomicrobia</taxon>
        <taxon>Methanosarcinales</taxon>
        <taxon>Methanosarcinaceae</taxon>
        <taxon>Methanolobus</taxon>
    </lineage>
</organism>
<comment type="caution">
    <text evidence="1">The sequence shown here is derived from an EMBL/GenBank/DDBJ whole genome shotgun (WGS) entry which is preliminary data.</text>
</comment>
<dbReference type="RefSeq" id="WP_091711053.1">
    <property type="nucleotide sequence ID" value="NZ_FNCA01000013.1"/>
</dbReference>